<dbReference type="PANTHER" id="PTHR44170:SF56">
    <property type="entry name" value="FIBRONECTIN TYPE-III DOMAIN-CONTAINING PROTEIN"/>
    <property type="match status" value="1"/>
</dbReference>
<dbReference type="InterPro" id="IPR013783">
    <property type="entry name" value="Ig-like_fold"/>
</dbReference>
<keyword evidence="2" id="KW-1015">Disulfide bond</keyword>
<dbReference type="Pfam" id="PF13927">
    <property type="entry name" value="Ig_3"/>
    <property type="match status" value="1"/>
</dbReference>
<dbReference type="SMART" id="SM00409">
    <property type="entry name" value="IG"/>
    <property type="match status" value="2"/>
</dbReference>
<dbReference type="Proteomes" id="UP000694941">
    <property type="component" value="Unplaced"/>
</dbReference>
<keyword evidence="4" id="KW-1185">Reference proteome</keyword>
<name>A0ABM1TMJ3_LIMPO</name>
<evidence type="ECO:0000256" key="2">
    <source>
        <dbReference type="ARBA" id="ARBA00023157"/>
    </source>
</evidence>
<feature type="domain" description="Ig-like" evidence="3">
    <location>
        <begin position="135"/>
        <end position="230"/>
    </location>
</feature>
<organism evidence="4 5">
    <name type="scientific">Limulus polyphemus</name>
    <name type="common">Atlantic horseshoe crab</name>
    <dbReference type="NCBI Taxonomy" id="6850"/>
    <lineage>
        <taxon>Eukaryota</taxon>
        <taxon>Metazoa</taxon>
        <taxon>Ecdysozoa</taxon>
        <taxon>Arthropoda</taxon>
        <taxon>Chelicerata</taxon>
        <taxon>Merostomata</taxon>
        <taxon>Xiphosura</taxon>
        <taxon>Limulidae</taxon>
        <taxon>Limulus</taxon>
    </lineage>
</organism>
<dbReference type="InterPro" id="IPR003599">
    <property type="entry name" value="Ig_sub"/>
</dbReference>
<dbReference type="InterPro" id="IPR036179">
    <property type="entry name" value="Ig-like_dom_sf"/>
</dbReference>
<dbReference type="RefSeq" id="XP_022257099.1">
    <property type="nucleotide sequence ID" value="XM_022401391.1"/>
</dbReference>
<evidence type="ECO:0000256" key="1">
    <source>
        <dbReference type="ARBA" id="ARBA00022737"/>
    </source>
</evidence>
<reference evidence="5" key="1">
    <citation type="submission" date="2025-08" db="UniProtKB">
        <authorList>
            <consortium name="RefSeq"/>
        </authorList>
    </citation>
    <scope>IDENTIFICATION</scope>
    <source>
        <tissue evidence="5">Muscle</tissue>
    </source>
</reference>
<gene>
    <name evidence="5" type="primary">LOC111089245</name>
</gene>
<evidence type="ECO:0000259" key="3">
    <source>
        <dbReference type="PROSITE" id="PS50835"/>
    </source>
</evidence>
<dbReference type="SMART" id="SM00408">
    <property type="entry name" value="IGc2"/>
    <property type="match status" value="2"/>
</dbReference>
<evidence type="ECO:0000313" key="4">
    <source>
        <dbReference type="Proteomes" id="UP000694941"/>
    </source>
</evidence>
<dbReference type="PROSITE" id="PS50835">
    <property type="entry name" value="IG_LIKE"/>
    <property type="match status" value="2"/>
</dbReference>
<dbReference type="InterPro" id="IPR003598">
    <property type="entry name" value="Ig_sub2"/>
</dbReference>
<dbReference type="Pfam" id="PF07679">
    <property type="entry name" value="I-set"/>
    <property type="match status" value="1"/>
</dbReference>
<dbReference type="GeneID" id="111089245"/>
<dbReference type="SUPFAM" id="SSF48726">
    <property type="entry name" value="Immunoglobulin"/>
    <property type="match status" value="2"/>
</dbReference>
<dbReference type="PANTHER" id="PTHR44170">
    <property type="entry name" value="PROTEIN SIDEKICK"/>
    <property type="match status" value="1"/>
</dbReference>
<sequence length="342" mass="38407">MSAMVLRSWKCSLCLLLLQRTLDVVLMNFTNVLFAYALVPVKIQPFSFPQAPEEGKTIQVTCGVEEGDDPVKFTWLKNGNIVHSADHLTILTHKRLSVLIVNNVNVNDIGNYSCLATNPGGEDKFSSELLVRGPPRWNQEPQDVIVGVGDKAVINCTALGHPKPVVRWARETSRGVADVGLTALPRSDRVREDKNGALVIDSAQPEDAGYYNCRASTGIGTDLVKTVQVTVRGEATVFVNKTPVRSLVCKNSCPDKEKPTLNLFFKYCYLCVYITMYIHTASKQHTRVHSTLHDYRTNSIRVFIFPRVVYYVWYAKQKAVVFFIRYYLVLTLQCLIITADQT</sequence>
<dbReference type="InterPro" id="IPR013098">
    <property type="entry name" value="Ig_I-set"/>
</dbReference>
<protein>
    <submittedName>
        <fullName evidence="5">Down syndrome cell adhesion molecule-like protein 1 isoform X1</fullName>
    </submittedName>
</protein>
<evidence type="ECO:0000313" key="5">
    <source>
        <dbReference type="RefSeq" id="XP_022257099.1"/>
    </source>
</evidence>
<dbReference type="Gene3D" id="2.60.40.10">
    <property type="entry name" value="Immunoglobulins"/>
    <property type="match status" value="2"/>
</dbReference>
<dbReference type="InterPro" id="IPR007110">
    <property type="entry name" value="Ig-like_dom"/>
</dbReference>
<accession>A0ABM1TMJ3</accession>
<keyword evidence="1" id="KW-0677">Repeat</keyword>
<feature type="domain" description="Ig-like" evidence="3">
    <location>
        <begin position="40"/>
        <end position="132"/>
    </location>
</feature>
<proteinExistence type="predicted"/>